<comment type="similarity">
    <text evidence="2 8">Belongs to the zinc-containing alcohol dehydrogenase family.</text>
</comment>
<dbReference type="Proteomes" id="UP000030152">
    <property type="component" value="Unassembled WGS sequence"/>
</dbReference>
<name>A0A0A2M2Z6_9FLAO</name>
<dbReference type="EC" id="1.1.1.1" evidence="3"/>
<reference evidence="11 12" key="1">
    <citation type="submission" date="2013-09" db="EMBL/GenBank/DDBJ databases">
        <authorList>
            <person name="Zeng Z."/>
            <person name="Chen C."/>
        </authorList>
    </citation>
    <scope>NUCLEOTIDE SEQUENCE [LARGE SCALE GENOMIC DNA]</scope>
    <source>
        <strain evidence="11 12">WB 3.3-2</strain>
    </source>
</reference>
<evidence type="ECO:0000256" key="1">
    <source>
        <dbReference type="ARBA" id="ARBA00001947"/>
    </source>
</evidence>
<dbReference type="CDD" id="cd08231">
    <property type="entry name" value="MDR_TM0436_like"/>
    <property type="match status" value="1"/>
</dbReference>
<comment type="caution">
    <text evidence="11">The sequence shown here is derived from an EMBL/GenBank/DDBJ whole genome shotgun (WGS) entry which is preliminary data.</text>
</comment>
<dbReference type="Pfam" id="PF00107">
    <property type="entry name" value="ADH_zinc_N"/>
    <property type="match status" value="1"/>
</dbReference>
<keyword evidence="12" id="KW-1185">Reference proteome</keyword>
<keyword evidence="7" id="KW-0520">NAD</keyword>
<dbReference type="Pfam" id="PF08240">
    <property type="entry name" value="ADH_N"/>
    <property type="match status" value="1"/>
</dbReference>
<evidence type="ECO:0000313" key="11">
    <source>
        <dbReference type="EMBL" id="KGO86624.1"/>
    </source>
</evidence>
<evidence type="ECO:0000256" key="6">
    <source>
        <dbReference type="ARBA" id="ARBA00023002"/>
    </source>
</evidence>
<dbReference type="InterPro" id="IPR013149">
    <property type="entry name" value="ADH-like_C"/>
</dbReference>
<dbReference type="EMBL" id="JRLX01000009">
    <property type="protein sequence ID" value="KGO86624.1"/>
    <property type="molecule type" value="Genomic_DNA"/>
</dbReference>
<dbReference type="InterPro" id="IPR002328">
    <property type="entry name" value="ADH_Zn_CS"/>
</dbReference>
<evidence type="ECO:0000259" key="9">
    <source>
        <dbReference type="Pfam" id="PF00107"/>
    </source>
</evidence>
<keyword evidence="6" id="KW-0560">Oxidoreductase</keyword>
<dbReference type="eggNOG" id="COG1063">
    <property type="taxonomic scope" value="Bacteria"/>
</dbReference>
<feature type="domain" description="Alcohol dehydrogenase-like N-terminal" evidence="10">
    <location>
        <begin position="29"/>
        <end position="150"/>
    </location>
</feature>
<dbReference type="PROSITE" id="PS00059">
    <property type="entry name" value="ADH_ZINC"/>
    <property type="match status" value="1"/>
</dbReference>
<comment type="cofactor">
    <cofactor evidence="1 8">
        <name>Zn(2+)</name>
        <dbReference type="ChEBI" id="CHEBI:29105"/>
    </cofactor>
</comment>
<evidence type="ECO:0000256" key="5">
    <source>
        <dbReference type="ARBA" id="ARBA00022833"/>
    </source>
</evidence>
<dbReference type="InterPro" id="IPR017743">
    <property type="entry name" value="ADH_phosphonate_catab-assoc"/>
</dbReference>
<dbReference type="PANTHER" id="PTHR42940:SF3">
    <property type="entry name" value="ALCOHOL DEHYDROGENASE 1-RELATED"/>
    <property type="match status" value="1"/>
</dbReference>
<dbReference type="Gene3D" id="3.90.180.10">
    <property type="entry name" value="Medium-chain alcohol dehydrogenases, catalytic domain"/>
    <property type="match status" value="1"/>
</dbReference>
<dbReference type="InterPro" id="IPR036291">
    <property type="entry name" value="NAD(P)-bd_dom_sf"/>
</dbReference>
<dbReference type="GO" id="GO:0005737">
    <property type="term" value="C:cytoplasm"/>
    <property type="evidence" value="ECO:0007669"/>
    <property type="project" value="TreeGrafter"/>
</dbReference>
<dbReference type="InterPro" id="IPR011032">
    <property type="entry name" value="GroES-like_sf"/>
</dbReference>
<dbReference type="AlphaFoldDB" id="A0A0A2M2Z6"/>
<dbReference type="GO" id="GO:0004022">
    <property type="term" value="F:alcohol dehydrogenase (NAD+) activity"/>
    <property type="evidence" value="ECO:0007669"/>
    <property type="project" value="UniProtKB-EC"/>
</dbReference>
<evidence type="ECO:0000256" key="2">
    <source>
        <dbReference type="ARBA" id="ARBA00008072"/>
    </source>
</evidence>
<dbReference type="OrthoDB" id="9787435at2"/>
<dbReference type="NCBIfam" id="TIGR03366">
    <property type="entry name" value="HpnZ_proposed"/>
    <property type="match status" value="1"/>
</dbReference>
<dbReference type="PANTHER" id="PTHR42940">
    <property type="entry name" value="ALCOHOL DEHYDROGENASE 1-RELATED"/>
    <property type="match status" value="1"/>
</dbReference>
<evidence type="ECO:0000313" key="12">
    <source>
        <dbReference type="Proteomes" id="UP000030152"/>
    </source>
</evidence>
<evidence type="ECO:0000256" key="7">
    <source>
        <dbReference type="ARBA" id="ARBA00023027"/>
    </source>
</evidence>
<keyword evidence="4 8" id="KW-0479">Metal-binding</keyword>
<keyword evidence="5 8" id="KW-0862">Zinc</keyword>
<organism evidence="11 12">
    <name type="scientific">Flavobacterium rivuli WB 3.3-2 = DSM 21788</name>
    <dbReference type="NCBI Taxonomy" id="1121895"/>
    <lineage>
        <taxon>Bacteria</taxon>
        <taxon>Pseudomonadati</taxon>
        <taxon>Bacteroidota</taxon>
        <taxon>Flavobacteriia</taxon>
        <taxon>Flavobacteriales</taxon>
        <taxon>Flavobacteriaceae</taxon>
        <taxon>Flavobacterium</taxon>
    </lineage>
</organism>
<gene>
    <name evidence="11" type="ORF">Q765_10400</name>
</gene>
<feature type="domain" description="Alcohol dehydrogenase-like C-terminal" evidence="9">
    <location>
        <begin position="191"/>
        <end position="318"/>
    </location>
</feature>
<proteinExistence type="inferred from homology"/>
<dbReference type="GO" id="GO:0008270">
    <property type="term" value="F:zinc ion binding"/>
    <property type="evidence" value="ECO:0007669"/>
    <property type="project" value="InterPro"/>
</dbReference>
<evidence type="ECO:0000259" key="10">
    <source>
        <dbReference type="Pfam" id="PF08240"/>
    </source>
</evidence>
<dbReference type="RefSeq" id="WP_020214151.1">
    <property type="nucleotide sequence ID" value="NZ_JRLX01000009.1"/>
</dbReference>
<evidence type="ECO:0000256" key="4">
    <source>
        <dbReference type="ARBA" id="ARBA00022723"/>
    </source>
</evidence>
<accession>A0A0A2M2Z6</accession>
<dbReference type="SUPFAM" id="SSF51735">
    <property type="entry name" value="NAD(P)-binding Rossmann-fold domains"/>
    <property type="match status" value="1"/>
</dbReference>
<dbReference type="SUPFAM" id="SSF50129">
    <property type="entry name" value="GroES-like"/>
    <property type="match status" value="1"/>
</dbReference>
<protein>
    <recommendedName>
        <fullName evidence="3">alcohol dehydrogenase</fullName>
        <ecNumber evidence="3">1.1.1.1</ecNumber>
    </recommendedName>
</protein>
<evidence type="ECO:0000256" key="3">
    <source>
        <dbReference type="ARBA" id="ARBA00013190"/>
    </source>
</evidence>
<dbReference type="STRING" id="1121895.GCA_000378485_02988"/>
<evidence type="ECO:0000256" key="8">
    <source>
        <dbReference type="RuleBase" id="RU361277"/>
    </source>
</evidence>
<dbReference type="InterPro" id="IPR013154">
    <property type="entry name" value="ADH-like_N"/>
</dbReference>
<sequence length="358" mass="39092">MISKATAMVFTNKDAPFKKEEVLIRDIDNNEVLVRIAYTTICTSDLHTHSGRRSSACPSVLGHEIIGEIITLGKKIKADYNGQLLKVGDLVTWCVYAYDSKSEMAKKGMPQKSEGLYKYGHHQFTAEDGLNGGFATHCVLKKGTAIFKLPEFLSHRQAAPLNCTHATIAGAMRVAGYLSDKNVMITGTGMLGLSACAMAKESGARSVTAMDINNERLEFAKNFGADKLVDGKLSTDEIRLLFKNEKVDVIIDTTGIPQVMETGLELLAIGGTAVWIGAVYNQPATNINAEMVVRNLLTIKGLHNYTPDDLGFAIDFVAKNHAKYPFELLVGEEFILDDLSVAFDVAASGKYYRVGIRQ</sequence>
<dbReference type="Gene3D" id="3.40.50.720">
    <property type="entry name" value="NAD(P)-binding Rossmann-like Domain"/>
    <property type="match status" value="1"/>
</dbReference>